<dbReference type="GO" id="GO:0010162">
    <property type="term" value="P:seed dormancy process"/>
    <property type="evidence" value="ECO:0007669"/>
    <property type="project" value="EnsemblPlants"/>
</dbReference>
<feature type="domain" description="BHLH" evidence="7">
    <location>
        <begin position="81"/>
        <end position="131"/>
    </location>
</feature>
<dbReference type="PROSITE" id="PS50888">
    <property type="entry name" value="BHLH"/>
    <property type="match status" value="1"/>
</dbReference>
<organism evidence="8 9">
    <name type="scientific">Ananas comosus</name>
    <name type="common">Pineapple</name>
    <name type="synonym">Ananas ananas</name>
    <dbReference type="NCBI Taxonomy" id="4615"/>
    <lineage>
        <taxon>Eukaryota</taxon>
        <taxon>Viridiplantae</taxon>
        <taxon>Streptophyta</taxon>
        <taxon>Embryophyta</taxon>
        <taxon>Tracheophyta</taxon>
        <taxon>Spermatophyta</taxon>
        <taxon>Magnoliopsida</taxon>
        <taxon>Liliopsida</taxon>
        <taxon>Poales</taxon>
        <taxon>Bromeliaceae</taxon>
        <taxon>Bromelioideae</taxon>
        <taxon>Ananas</taxon>
    </lineage>
</organism>
<evidence type="ECO:0000256" key="4">
    <source>
        <dbReference type="ARBA" id="ARBA00023163"/>
    </source>
</evidence>
<dbReference type="GO" id="GO:0009793">
    <property type="term" value="P:embryo development ending in seed dormancy"/>
    <property type="evidence" value="ECO:0007669"/>
    <property type="project" value="EnsemblPlants"/>
</dbReference>
<keyword evidence="5" id="KW-0539">Nucleus</keyword>
<dbReference type="GO" id="GO:0003700">
    <property type="term" value="F:DNA-binding transcription factor activity"/>
    <property type="evidence" value="ECO:0007669"/>
    <property type="project" value="InterPro"/>
</dbReference>
<comment type="similarity">
    <text evidence="2">Belongs to the bHLH protein family.</text>
</comment>
<dbReference type="InterPro" id="IPR045239">
    <property type="entry name" value="bHLH95_bHLH"/>
</dbReference>
<comment type="subcellular location">
    <subcellularLocation>
        <location evidence="1">Nucleus</location>
    </subcellularLocation>
</comment>
<evidence type="ECO:0000313" key="9">
    <source>
        <dbReference type="RefSeq" id="XP_020106376.1"/>
    </source>
</evidence>
<dbReference type="GO" id="GO:0048317">
    <property type="term" value="P:seed morphogenesis"/>
    <property type="evidence" value="ECO:0007669"/>
    <property type="project" value="EnsemblPlants"/>
</dbReference>
<evidence type="ECO:0000256" key="5">
    <source>
        <dbReference type="ARBA" id="ARBA00023242"/>
    </source>
</evidence>
<feature type="compositionally biased region" description="Polar residues" evidence="6">
    <location>
        <begin position="43"/>
        <end position="54"/>
    </location>
</feature>
<gene>
    <name evidence="9" type="primary">LOC109722677</name>
</gene>
<dbReference type="Gene3D" id="4.10.280.10">
    <property type="entry name" value="Helix-loop-helix DNA-binding domain"/>
    <property type="match status" value="1"/>
</dbReference>
<keyword evidence="3" id="KW-0805">Transcription regulation</keyword>
<dbReference type="PANTHER" id="PTHR46772:SF8">
    <property type="entry name" value="TRANSCRIPTION FACTOR BHLH95"/>
    <property type="match status" value="1"/>
</dbReference>
<reference evidence="8" key="1">
    <citation type="journal article" date="2015" name="Nat. Genet.">
        <title>The pineapple genome and the evolution of CAM photosynthesis.</title>
        <authorList>
            <person name="Ming R."/>
            <person name="VanBuren R."/>
            <person name="Wai C.M."/>
            <person name="Tang H."/>
            <person name="Schatz M.C."/>
            <person name="Bowers J.E."/>
            <person name="Lyons E."/>
            <person name="Wang M.L."/>
            <person name="Chen J."/>
            <person name="Biggers E."/>
            <person name="Zhang J."/>
            <person name="Huang L."/>
            <person name="Zhang L."/>
            <person name="Miao W."/>
            <person name="Zhang J."/>
            <person name="Ye Z."/>
            <person name="Miao C."/>
            <person name="Lin Z."/>
            <person name="Wang H."/>
            <person name="Zhou H."/>
            <person name="Yim W.C."/>
            <person name="Priest H.D."/>
            <person name="Zheng C."/>
            <person name="Woodhouse M."/>
            <person name="Edger P.P."/>
            <person name="Guyot R."/>
            <person name="Guo H.B."/>
            <person name="Guo H."/>
            <person name="Zheng G."/>
            <person name="Singh R."/>
            <person name="Sharma A."/>
            <person name="Min X."/>
            <person name="Zheng Y."/>
            <person name="Lee H."/>
            <person name="Gurtowski J."/>
            <person name="Sedlazeck F.J."/>
            <person name="Harkess A."/>
            <person name="McKain M.R."/>
            <person name="Liao Z."/>
            <person name="Fang J."/>
            <person name="Liu J."/>
            <person name="Zhang X."/>
            <person name="Zhang Q."/>
            <person name="Hu W."/>
            <person name="Qin Y."/>
            <person name="Wang K."/>
            <person name="Chen L.Y."/>
            <person name="Shirley N."/>
            <person name="Lin Y.R."/>
            <person name="Liu L.Y."/>
            <person name="Hernandez A.G."/>
            <person name="Wright C.L."/>
            <person name="Bulone V."/>
            <person name="Tuskan G.A."/>
            <person name="Heath K."/>
            <person name="Zee F."/>
            <person name="Moore P.H."/>
            <person name="Sunkar R."/>
            <person name="Leebens-Mack J.H."/>
            <person name="Mockler T."/>
            <person name="Bennetzen J.L."/>
            <person name="Freeling M."/>
            <person name="Sankoff D."/>
            <person name="Paterson A.H."/>
            <person name="Zhu X."/>
            <person name="Yang X."/>
            <person name="Smith J.A."/>
            <person name="Cushman J.C."/>
            <person name="Paull R.E."/>
            <person name="Yu Q."/>
        </authorList>
    </citation>
    <scope>NUCLEOTIDE SEQUENCE [LARGE SCALE GENOMIC DNA]</scope>
    <source>
        <strain evidence="8">cv. F153</strain>
    </source>
</reference>
<name>A0A6P5GCQ8_ANACO</name>
<protein>
    <submittedName>
        <fullName evidence="9">Transcription factor bHLH95</fullName>
    </submittedName>
</protein>
<dbReference type="GO" id="GO:0010115">
    <property type="term" value="P:regulation of abscisic acid biosynthetic process"/>
    <property type="evidence" value="ECO:0007669"/>
    <property type="project" value="EnsemblPlants"/>
</dbReference>
<evidence type="ECO:0000256" key="2">
    <source>
        <dbReference type="ARBA" id="ARBA00005510"/>
    </source>
</evidence>
<dbReference type="InterPro" id="IPR011598">
    <property type="entry name" value="bHLH_dom"/>
</dbReference>
<dbReference type="Pfam" id="PF22754">
    <property type="entry name" value="bHLH-TF_ACT-like_plant"/>
    <property type="match status" value="1"/>
</dbReference>
<dbReference type="Pfam" id="PF00010">
    <property type="entry name" value="HLH"/>
    <property type="match status" value="1"/>
</dbReference>
<dbReference type="CDD" id="cd11393">
    <property type="entry name" value="bHLH_AtbHLH_like"/>
    <property type="match status" value="1"/>
</dbReference>
<dbReference type="GO" id="GO:0009960">
    <property type="term" value="P:endosperm development"/>
    <property type="evidence" value="ECO:0007669"/>
    <property type="project" value="EnsemblPlants"/>
</dbReference>
<feature type="compositionally biased region" description="Low complexity" evidence="6">
    <location>
        <begin position="64"/>
        <end position="73"/>
    </location>
</feature>
<evidence type="ECO:0000256" key="3">
    <source>
        <dbReference type="ARBA" id="ARBA00023015"/>
    </source>
</evidence>
<keyword evidence="8" id="KW-1185">Reference proteome</keyword>
<dbReference type="Proteomes" id="UP000515123">
    <property type="component" value="Linkage group 17"/>
</dbReference>
<dbReference type="InterPro" id="IPR044278">
    <property type="entry name" value="BHLH95-like"/>
</dbReference>
<sequence length="295" mass="32562">MSQEGDGGGGQGGFPWENPQWAFSNSDNSGSGRNDPKTGTRPVESTTNSPTNQKDPGERKRNRPGPSKSSSSKGVGGVGDSDHELHIWTERERRKKMRNMFSNLHALLPQLPPKADKSTIVDEAVNYIKTLQQSLQKLRKKKLDRLRGVVLSDPSSSSIVGFNTANIADPTREGFMAEQGKKWAAMSSPTALSIPHFPFCFQTWSTPNVVLSVAGDDAHISICCPKKPGLFTAALHVMEKHKLEVVSAQVSSDYFRSMYMIHARATRVSDQFPETLMIEEIYKLAVGEMILWIST</sequence>
<dbReference type="AlphaFoldDB" id="A0A6P5GCQ8"/>
<feature type="compositionally biased region" description="Gly residues" evidence="6">
    <location>
        <begin position="1"/>
        <end position="13"/>
    </location>
</feature>
<dbReference type="PANTHER" id="PTHR46772">
    <property type="entry name" value="BHLH DOMAIN-CONTAINING PROTEIN"/>
    <property type="match status" value="1"/>
</dbReference>
<dbReference type="InterPro" id="IPR054502">
    <property type="entry name" value="bHLH-TF_ACT-like_plant"/>
</dbReference>
<dbReference type="RefSeq" id="XP_020106376.1">
    <property type="nucleotide sequence ID" value="XM_020250787.1"/>
</dbReference>
<evidence type="ECO:0000256" key="6">
    <source>
        <dbReference type="SAM" id="MobiDB-lite"/>
    </source>
</evidence>
<reference evidence="9" key="2">
    <citation type="submission" date="2025-08" db="UniProtKB">
        <authorList>
            <consortium name="RefSeq"/>
        </authorList>
    </citation>
    <scope>IDENTIFICATION</scope>
    <source>
        <tissue evidence="9">Leaf</tissue>
    </source>
</reference>
<dbReference type="OrthoDB" id="690068at2759"/>
<feature type="region of interest" description="Disordered" evidence="6">
    <location>
        <begin position="1"/>
        <end position="86"/>
    </location>
</feature>
<dbReference type="SUPFAM" id="SSF47459">
    <property type="entry name" value="HLH, helix-loop-helix DNA-binding domain"/>
    <property type="match status" value="1"/>
</dbReference>
<evidence type="ECO:0000256" key="1">
    <source>
        <dbReference type="ARBA" id="ARBA00004123"/>
    </source>
</evidence>
<dbReference type="SMART" id="SM00353">
    <property type="entry name" value="HLH"/>
    <property type="match status" value="1"/>
</dbReference>
<accession>A0A6P5GCQ8</accession>
<evidence type="ECO:0000313" key="8">
    <source>
        <dbReference type="Proteomes" id="UP000515123"/>
    </source>
</evidence>
<dbReference type="Gramene" id="Aco003204.1.mrna1">
    <property type="protein sequence ID" value="Aco003204.1.mrna1"/>
    <property type="gene ID" value="Aco003204.1.path1"/>
</dbReference>
<dbReference type="InterPro" id="IPR036638">
    <property type="entry name" value="HLH_DNA-bd_sf"/>
</dbReference>
<evidence type="ECO:0000259" key="7">
    <source>
        <dbReference type="PROSITE" id="PS50888"/>
    </source>
</evidence>
<dbReference type="GO" id="GO:0046983">
    <property type="term" value="F:protein dimerization activity"/>
    <property type="evidence" value="ECO:0007669"/>
    <property type="project" value="InterPro"/>
</dbReference>
<proteinExistence type="inferred from homology"/>
<feature type="compositionally biased region" description="Low complexity" evidence="6">
    <location>
        <begin position="24"/>
        <end position="33"/>
    </location>
</feature>
<dbReference type="GeneID" id="109722677"/>
<keyword evidence="4" id="KW-0804">Transcription</keyword>